<gene>
    <name evidence="22" type="ORF">P4O66_012522</name>
</gene>
<accession>A0AAD8Z513</accession>
<comment type="subcellular location">
    <subcellularLocation>
        <location evidence="3">Melanosome membrane</location>
        <topology evidence="3">Single-pass type I membrane protein</topology>
    </subcellularLocation>
</comment>
<keyword evidence="10" id="KW-0560">Oxidoreductase</keyword>
<evidence type="ECO:0000256" key="4">
    <source>
        <dbReference type="ARBA" id="ARBA00009928"/>
    </source>
</evidence>
<sequence length="237" mass="26705">DMLGDPTFALPYWNFAIGGSECDICTDELLGARSNFDMNGISSNFVFSQWWIICESVEEYETLGTICNSYSVPQGKYDPAVWSLHNLANLFLNGTGSQIHLSPNDPIFILLHTFTNAIFDEWIRIHRPDAVAYPKESTPIGHNLHFNMVPFWPPITNAEMFVPAPVSLGYSYEIQWPTLPFTLSEVFTIVIVVMVLVLESAHASCECTARRRDWISCSGNKPAVTQKMNREGRSFSL</sequence>
<comment type="cofactor">
    <cofactor evidence="1">
        <name>Zn(2+)</name>
        <dbReference type="ChEBI" id="CHEBI:29105"/>
    </cofactor>
</comment>
<dbReference type="GO" id="GO:0004497">
    <property type="term" value="F:monooxygenase activity"/>
    <property type="evidence" value="ECO:0007669"/>
    <property type="project" value="UniProtKB-KW"/>
</dbReference>
<evidence type="ECO:0000256" key="1">
    <source>
        <dbReference type="ARBA" id="ARBA00001947"/>
    </source>
</evidence>
<dbReference type="InterPro" id="IPR050316">
    <property type="entry name" value="Tyrosinase/Hemocyanin"/>
</dbReference>
<organism evidence="22 23">
    <name type="scientific">Electrophorus voltai</name>
    <dbReference type="NCBI Taxonomy" id="2609070"/>
    <lineage>
        <taxon>Eukaryota</taxon>
        <taxon>Metazoa</taxon>
        <taxon>Chordata</taxon>
        <taxon>Craniata</taxon>
        <taxon>Vertebrata</taxon>
        <taxon>Euteleostomi</taxon>
        <taxon>Actinopterygii</taxon>
        <taxon>Neopterygii</taxon>
        <taxon>Teleostei</taxon>
        <taxon>Ostariophysi</taxon>
        <taxon>Gymnotiformes</taxon>
        <taxon>Gymnotoidei</taxon>
        <taxon>Gymnotidae</taxon>
        <taxon>Electrophorus</taxon>
    </lineage>
</organism>
<dbReference type="EMBL" id="JAROKS010000019">
    <property type="protein sequence ID" value="KAK1792584.1"/>
    <property type="molecule type" value="Genomic_DNA"/>
</dbReference>
<dbReference type="PANTHER" id="PTHR11474:SF3">
    <property type="entry name" value="5,6-DIHYDROXYINDOLE-2-CARBOXYLIC ACID OXIDASE"/>
    <property type="match status" value="1"/>
</dbReference>
<evidence type="ECO:0000256" key="5">
    <source>
        <dbReference type="ARBA" id="ARBA00022692"/>
    </source>
</evidence>
<name>A0AAD8Z513_9TELE</name>
<reference evidence="22" key="1">
    <citation type="submission" date="2023-03" db="EMBL/GenBank/DDBJ databases">
        <title>Electrophorus voltai genome.</title>
        <authorList>
            <person name="Bian C."/>
        </authorList>
    </citation>
    <scope>NUCLEOTIDE SEQUENCE</scope>
    <source>
        <strain evidence="22">CB-2022</strain>
        <tissue evidence="22">Muscle</tissue>
    </source>
</reference>
<evidence type="ECO:0000256" key="19">
    <source>
        <dbReference type="ARBA" id="ARBA00041445"/>
    </source>
</evidence>
<dbReference type="InterPro" id="IPR008922">
    <property type="entry name" value="Di-copper_centre_dom_sf"/>
</dbReference>
<evidence type="ECO:0000256" key="2">
    <source>
        <dbReference type="ARBA" id="ARBA00001973"/>
    </source>
</evidence>
<dbReference type="GO" id="GO:0032438">
    <property type="term" value="P:melanosome organization"/>
    <property type="evidence" value="ECO:0007669"/>
    <property type="project" value="TreeGrafter"/>
</dbReference>
<keyword evidence="14" id="KW-0472">Membrane</keyword>
<evidence type="ECO:0000256" key="15">
    <source>
        <dbReference type="ARBA" id="ARBA00023157"/>
    </source>
</evidence>
<dbReference type="Proteomes" id="UP001239994">
    <property type="component" value="Unassembled WGS sequence"/>
</dbReference>
<feature type="domain" description="Tyrosinase copper-binding" evidence="21">
    <location>
        <begin position="74"/>
        <end position="124"/>
    </location>
</feature>
<evidence type="ECO:0000313" key="23">
    <source>
        <dbReference type="Proteomes" id="UP001239994"/>
    </source>
</evidence>
<keyword evidence="12" id="KW-0503">Monooxygenase</keyword>
<comment type="similarity">
    <text evidence="4">Belongs to the tyrosinase family.</text>
</comment>
<evidence type="ECO:0000256" key="20">
    <source>
        <dbReference type="ARBA" id="ARBA00047408"/>
    </source>
</evidence>
<evidence type="ECO:0000256" key="3">
    <source>
        <dbReference type="ARBA" id="ARBA00004573"/>
    </source>
</evidence>
<keyword evidence="15" id="KW-1015">Disulfide bond</keyword>
<comment type="cofactor">
    <cofactor evidence="2">
        <name>Cu(2+)</name>
        <dbReference type="ChEBI" id="CHEBI:29036"/>
    </cofactor>
</comment>
<dbReference type="Gene3D" id="1.10.1280.10">
    <property type="entry name" value="Di-copper center containing domain from catechol oxidase"/>
    <property type="match status" value="1"/>
</dbReference>
<dbReference type="GO" id="GO:0033162">
    <property type="term" value="C:melanosome membrane"/>
    <property type="evidence" value="ECO:0007669"/>
    <property type="project" value="UniProtKB-SubCell"/>
</dbReference>
<keyword evidence="23" id="KW-1185">Reference proteome</keyword>
<keyword evidence="16" id="KW-0325">Glycoprotein</keyword>
<keyword evidence="13" id="KW-0470">Melanin biosynthesis</keyword>
<proteinExistence type="inferred from homology"/>
<evidence type="ECO:0000256" key="10">
    <source>
        <dbReference type="ARBA" id="ARBA00023002"/>
    </source>
</evidence>
<evidence type="ECO:0000256" key="6">
    <source>
        <dbReference type="ARBA" id="ARBA00022723"/>
    </source>
</evidence>
<dbReference type="GO" id="GO:0046872">
    <property type="term" value="F:metal ion binding"/>
    <property type="evidence" value="ECO:0007669"/>
    <property type="project" value="UniProtKB-KW"/>
</dbReference>
<evidence type="ECO:0000259" key="21">
    <source>
        <dbReference type="Pfam" id="PF00264"/>
    </source>
</evidence>
<dbReference type="InterPro" id="IPR002227">
    <property type="entry name" value="Tyrosinase_Cu-bd"/>
</dbReference>
<evidence type="ECO:0000256" key="13">
    <source>
        <dbReference type="ARBA" id="ARBA00023101"/>
    </source>
</evidence>
<keyword evidence="6" id="KW-0479">Metal-binding</keyword>
<evidence type="ECO:0000256" key="9">
    <source>
        <dbReference type="ARBA" id="ARBA00022989"/>
    </source>
</evidence>
<comment type="caution">
    <text evidence="22">The sequence shown here is derived from an EMBL/GenBank/DDBJ whole genome shotgun (WGS) entry which is preliminary data.</text>
</comment>
<keyword evidence="11" id="KW-0186">Copper</keyword>
<dbReference type="Pfam" id="PF00264">
    <property type="entry name" value="Tyrosinase"/>
    <property type="match status" value="1"/>
</dbReference>
<dbReference type="SUPFAM" id="SSF48056">
    <property type="entry name" value="Di-copper centre-containing domain"/>
    <property type="match status" value="1"/>
</dbReference>
<keyword evidence="5" id="KW-0812">Transmembrane</keyword>
<evidence type="ECO:0000256" key="18">
    <source>
        <dbReference type="ARBA" id="ARBA00040647"/>
    </source>
</evidence>
<dbReference type="AlphaFoldDB" id="A0AAD8Z513"/>
<comment type="catalytic activity">
    <reaction evidence="20">
        <text>2 5,6-dihydroxyindole-2-carboxylate + O2 = 2 indole-5,6-quinone-2-carboxylate + 2 H2O</text>
        <dbReference type="Rhea" id="RHEA:68388"/>
        <dbReference type="ChEBI" id="CHEBI:15377"/>
        <dbReference type="ChEBI" id="CHEBI:15379"/>
        <dbReference type="ChEBI" id="CHEBI:16875"/>
        <dbReference type="ChEBI" id="CHEBI:177869"/>
    </reaction>
    <physiologicalReaction direction="left-to-right" evidence="20">
        <dbReference type="Rhea" id="RHEA:68389"/>
    </physiologicalReaction>
</comment>
<feature type="non-terminal residue" evidence="22">
    <location>
        <position position="1"/>
    </location>
</feature>
<keyword evidence="8" id="KW-0862">Zinc</keyword>
<evidence type="ECO:0000256" key="14">
    <source>
        <dbReference type="ARBA" id="ARBA00023136"/>
    </source>
</evidence>
<dbReference type="GO" id="GO:0042438">
    <property type="term" value="P:melanin biosynthetic process"/>
    <property type="evidence" value="ECO:0007669"/>
    <property type="project" value="UniProtKB-KW"/>
</dbReference>
<evidence type="ECO:0000313" key="22">
    <source>
        <dbReference type="EMBL" id="KAK1792584.1"/>
    </source>
</evidence>
<evidence type="ECO:0000256" key="16">
    <source>
        <dbReference type="ARBA" id="ARBA00023180"/>
    </source>
</evidence>
<keyword evidence="9" id="KW-1133">Transmembrane helix</keyword>
<protein>
    <recommendedName>
        <fullName evidence="18">5,6-dihydroxyindole-2-carboxylic acid oxidase</fullName>
    </recommendedName>
    <alternativeName>
        <fullName evidence="19">Tyrosinase-related protein 1</fullName>
    </alternativeName>
</protein>
<dbReference type="GO" id="GO:0030318">
    <property type="term" value="P:melanocyte differentiation"/>
    <property type="evidence" value="ECO:0007669"/>
    <property type="project" value="TreeGrafter"/>
</dbReference>
<evidence type="ECO:0000256" key="7">
    <source>
        <dbReference type="ARBA" id="ARBA00022729"/>
    </source>
</evidence>
<dbReference type="PANTHER" id="PTHR11474">
    <property type="entry name" value="TYROSINASE FAMILY MEMBER"/>
    <property type="match status" value="1"/>
</dbReference>
<comment type="pathway">
    <text evidence="17">Pigment biosynthesis; melanin biosynthesis.</text>
</comment>
<evidence type="ECO:0000256" key="12">
    <source>
        <dbReference type="ARBA" id="ARBA00023033"/>
    </source>
</evidence>
<keyword evidence="7" id="KW-0732">Signal</keyword>
<evidence type="ECO:0000256" key="8">
    <source>
        <dbReference type="ARBA" id="ARBA00022833"/>
    </source>
</evidence>
<evidence type="ECO:0000256" key="11">
    <source>
        <dbReference type="ARBA" id="ARBA00023008"/>
    </source>
</evidence>
<evidence type="ECO:0000256" key="17">
    <source>
        <dbReference type="ARBA" id="ARBA00037907"/>
    </source>
</evidence>